<dbReference type="EMBL" id="MIJE01000011">
    <property type="protein sequence ID" value="OEF97380.1"/>
    <property type="molecule type" value="Genomic_DNA"/>
</dbReference>
<gene>
    <name evidence="4" type="ORF">BHF68_04005</name>
</gene>
<dbReference type="RefSeq" id="WP_069642778.1">
    <property type="nucleotide sequence ID" value="NZ_MIJE01000011.1"/>
</dbReference>
<evidence type="ECO:0000313" key="5">
    <source>
        <dbReference type="Proteomes" id="UP000094296"/>
    </source>
</evidence>
<dbReference type="GO" id="GO:0016020">
    <property type="term" value="C:membrane"/>
    <property type="evidence" value="ECO:0007669"/>
    <property type="project" value="UniProtKB-SubCell"/>
</dbReference>
<reference evidence="4 5" key="1">
    <citation type="submission" date="2016-09" db="EMBL/GenBank/DDBJ databases">
        <title>Draft genome sequence for the type strain of Desulfuribacillus alkaliarsenatis AHT28, an obligately anaerobic, sulfidogenic bacterium isolated from Russian soda lake sediments.</title>
        <authorList>
            <person name="Abin C.A."/>
            <person name="Hollibaugh J.T."/>
        </authorList>
    </citation>
    <scope>NUCLEOTIDE SEQUENCE [LARGE SCALE GENOMIC DNA]</scope>
    <source>
        <strain evidence="4 5">AHT28</strain>
    </source>
</reference>
<dbReference type="PANTHER" id="PTHR14097:SF7">
    <property type="entry name" value="OXIDOREDUCTASE HTATIP2"/>
    <property type="match status" value="1"/>
</dbReference>
<protein>
    <submittedName>
        <fullName evidence="4">Oxidoreductase</fullName>
    </submittedName>
</protein>
<dbReference type="AlphaFoldDB" id="A0A1E5G333"/>
<accession>A0A1E5G333</accession>
<dbReference type="Gene3D" id="3.40.50.720">
    <property type="entry name" value="NAD(P)-binding Rossmann-like Domain"/>
    <property type="match status" value="1"/>
</dbReference>
<evidence type="ECO:0000256" key="2">
    <source>
        <dbReference type="ARBA" id="ARBA00023136"/>
    </source>
</evidence>
<dbReference type="Proteomes" id="UP000094296">
    <property type="component" value="Unassembled WGS sequence"/>
</dbReference>
<dbReference type="Pfam" id="PF01370">
    <property type="entry name" value="Epimerase"/>
    <property type="match status" value="1"/>
</dbReference>
<name>A0A1E5G333_9FIRM</name>
<keyword evidence="2" id="KW-0472">Membrane</keyword>
<organism evidence="4 5">
    <name type="scientific">Desulfuribacillus alkaliarsenatis</name>
    <dbReference type="NCBI Taxonomy" id="766136"/>
    <lineage>
        <taxon>Bacteria</taxon>
        <taxon>Bacillati</taxon>
        <taxon>Bacillota</taxon>
        <taxon>Desulfuribacillia</taxon>
        <taxon>Desulfuribacillales</taxon>
        <taxon>Desulfuribacillaceae</taxon>
        <taxon>Desulfuribacillus</taxon>
    </lineage>
</organism>
<dbReference type="PANTHER" id="PTHR14097">
    <property type="entry name" value="OXIDOREDUCTASE HTATIP2"/>
    <property type="match status" value="1"/>
</dbReference>
<evidence type="ECO:0000313" key="4">
    <source>
        <dbReference type="EMBL" id="OEF97380.1"/>
    </source>
</evidence>
<evidence type="ECO:0000256" key="1">
    <source>
        <dbReference type="ARBA" id="ARBA00004370"/>
    </source>
</evidence>
<dbReference type="InterPro" id="IPR001509">
    <property type="entry name" value="Epimerase_deHydtase"/>
</dbReference>
<dbReference type="STRING" id="766136.BHF68_04005"/>
<dbReference type="SUPFAM" id="SSF51735">
    <property type="entry name" value="NAD(P)-binding Rossmann-fold domains"/>
    <property type="match status" value="1"/>
</dbReference>
<sequence length="221" mass="25126">MEKKKALILGATGLVGNELLKILLNSSEYGMVIAIVRRPLTINHPKLREIVSDFENLEAEKDYFAVDDVFCCLGTTIKKAKTQEKMYKIDVEYPLEIARLAELCGAKHFLLVSSMNANPNSRIFYSRIKGQLEELLQRIPYERISILRPSLLLGNRKEHRFGEELATKLYKAINIIFRKPMPKLAIEASVVAEAMHRIAQTQKKERVAVYSASAVMAYAIR</sequence>
<dbReference type="InterPro" id="IPR036291">
    <property type="entry name" value="NAD(P)-bd_dom_sf"/>
</dbReference>
<proteinExistence type="predicted"/>
<evidence type="ECO:0000259" key="3">
    <source>
        <dbReference type="Pfam" id="PF01370"/>
    </source>
</evidence>
<comment type="caution">
    <text evidence="4">The sequence shown here is derived from an EMBL/GenBank/DDBJ whole genome shotgun (WGS) entry which is preliminary data.</text>
</comment>
<dbReference type="OrthoDB" id="9798632at2"/>
<keyword evidence="5" id="KW-1185">Reference proteome</keyword>
<feature type="domain" description="NAD-dependent epimerase/dehydratase" evidence="3">
    <location>
        <begin position="6"/>
        <end position="165"/>
    </location>
</feature>
<comment type="subcellular location">
    <subcellularLocation>
        <location evidence="1">Membrane</location>
    </subcellularLocation>
</comment>
<dbReference type="CDD" id="cd05250">
    <property type="entry name" value="CC3_like_SDR_a"/>
    <property type="match status" value="1"/>
</dbReference>